<keyword evidence="1" id="KW-0456">Lyase</keyword>
<gene>
    <name evidence="3" type="ORF">E0Y62_09540</name>
</gene>
<dbReference type="Proteomes" id="UP000293846">
    <property type="component" value="Unassembled WGS sequence"/>
</dbReference>
<evidence type="ECO:0000259" key="2">
    <source>
        <dbReference type="Pfam" id="PF01557"/>
    </source>
</evidence>
<feature type="domain" description="Fumarylacetoacetase-like C-terminal" evidence="2">
    <location>
        <begin position="91"/>
        <end position="247"/>
    </location>
</feature>
<dbReference type="SUPFAM" id="SSF56529">
    <property type="entry name" value="FAH"/>
    <property type="match status" value="1"/>
</dbReference>
<dbReference type="InterPro" id="IPR050772">
    <property type="entry name" value="Hydratase-Decarb/MhpD_sf"/>
</dbReference>
<dbReference type="STRING" id="1742358.GCA_001439605_02825"/>
<evidence type="ECO:0000256" key="1">
    <source>
        <dbReference type="ARBA" id="ARBA00023239"/>
    </source>
</evidence>
<dbReference type="RefSeq" id="WP_131236748.1">
    <property type="nucleotide sequence ID" value="NZ_SJTH01000009.1"/>
</dbReference>
<proteinExistence type="predicted"/>
<name>A0A4R1B329_9BACI</name>
<sequence>MVVNLIEWSTKFIEAEKTGKRIDPPSKVLPGINEREAYQIQLETINRKQELGQKITGKKIGLTSTAMQRLLGIDEPDYGHLLNGMELGKNAVVSKKSVIQPKVEAEIAFVLKEDLKGPNVTAEDVLEATDYLVASIEVVDSRVLDWKITLPDTIADNASSGLYILSDRHVSPSDINLSSIKMKLFQNGEFINEGKGEDVLGNPANSVAWLVNKLHEFKITLNKGEIILSGALSAAIDAKSGDTFYADFGEILGGVSIHFE</sequence>
<dbReference type="EMBL" id="SJTH01000009">
    <property type="protein sequence ID" value="TCJ04332.1"/>
    <property type="molecule type" value="Genomic_DNA"/>
</dbReference>
<keyword evidence="4" id="KW-1185">Reference proteome</keyword>
<accession>A0A4R1B329</accession>
<dbReference type="InterPro" id="IPR011234">
    <property type="entry name" value="Fumarylacetoacetase-like_C"/>
</dbReference>
<dbReference type="InterPro" id="IPR036663">
    <property type="entry name" value="Fumarylacetoacetase_C_sf"/>
</dbReference>
<reference evidence="3 4" key="1">
    <citation type="submission" date="2019-03" db="EMBL/GenBank/DDBJ databases">
        <authorList>
            <person name="Jensen L."/>
            <person name="Storgaard J."/>
            <person name="Sulaj E."/>
            <person name="Schramm A."/>
            <person name="Marshall I.P.G."/>
        </authorList>
    </citation>
    <scope>NUCLEOTIDE SEQUENCE [LARGE SCALE GENOMIC DNA]</scope>
    <source>
        <strain evidence="3 4">2017H2G3</strain>
    </source>
</reference>
<dbReference type="AlphaFoldDB" id="A0A4R1B329"/>
<protein>
    <submittedName>
        <fullName evidence="3">2-keto-4-pentenoate hydratase</fullName>
    </submittedName>
</protein>
<dbReference type="PANTHER" id="PTHR30143">
    <property type="entry name" value="ACID HYDRATASE"/>
    <property type="match status" value="1"/>
</dbReference>
<organism evidence="3 4">
    <name type="scientific">Cytobacillus praedii</name>
    <dbReference type="NCBI Taxonomy" id="1742358"/>
    <lineage>
        <taxon>Bacteria</taxon>
        <taxon>Bacillati</taxon>
        <taxon>Bacillota</taxon>
        <taxon>Bacilli</taxon>
        <taxon>Bacillales</taxon>
        <taxon>Bacillaceae</taxon>
        <taxon>Cytobacillus</taxon>
    </lineage>
</organism>
<dbReference type="Gene3D" id="3.90.850.10">
    <property type="entry name" value="Fumarylacetoacetase-like, C-terminal domain"/>
    <property type="match status" value="1"/>
</dbReference>
<dbReference type="Pfam" id="PF01557">
    <property type="entry name" value="FAA_hydrolase"/>
    <property type="match status" value="1"/>
</dbReference>
<dbReference type="OrthoDB" id="9792137at2"/>
<comment type="caution">
    <text evidence="3">The sequence shown here is derived from an EMBL/GenBank/DDBJ whole genome shotgun (WGS) entry which is preliminary data.</text>
</comment>
<dbReference type="PANTHER" id="PTHR30143:SF0">
    <property type="entry name" value="2-KETO-4-PENTENOATE HYDRATASE"/>
    <property type="match status" value="1"/>
</dbReference>
<evidence type="ECO:0000313" key="4">
    <source>
        <dbReference type="Proteomes" id="UP000293846"/>
    </source>
</evidence>
<dbReference type="GO" id="GO:0005737">
    <property type="term" value="C:cytoplasm"/>
    <property type="evidence" value="ECO:0007669"/>
    <property type="project" value="TreeGrafter"/>
</dbReference>
<evidence type="ECO:0000313" key="3">
    <source>
        <dbReference type="EMBL" id="TCJ04332.1"/>
    </source>
</evidence>
<dbReference type="GO" id="GO:0008684">
    <property type="term" value="F:2-oxopent-4-enoate hydratase activity"/>
    <property type="evidence" value="ECO:0007669"/>
    <property type="project" value="TreeGrafter"/>
</dbReference>